<comment type="subcellular location">
    <subcellularLocation>
        <location evidence="1">Membrane</location>
        <topology evidence="1">Multi-pass membrane protein</topology>
    </subcellularLocation>
</comment>
<dbReference type="InterPro" id="IPR010617">
    <property type="entry name" value="TMEM175-like"/>
</dbReference>
<evidence type="ECO:0000313" key="15">
    <source>
        <dbReference type="Proteomes" id="UP000449209"/>
    </source>
</evidence>
<keyword evidence="6" id="KW-0631">Potassium channel</keyword>
<dbReference type="Pfam" id="PF06736">
    <property type="entry name" value="TMEM175"/>
    <property type="match status" value="1"/>
</dbReference>
<keyword evidence="11" id="KW-0407">Ion channel</keyword>
<keyword evidence="5 13" id="KW-0812">Transmembrane</keyword>
<sequence length="189" mass="21072">MDKDRLAAFTDAVLAIVMTILVLELKKPASVTPAGLWDLRINFFAYALSFFWIGLMWMTHHNNWQQVKLVNAQTVIYTLLMLFFASLFPYTTSLVADNFDNPTAQAFYGVVVLAVTLSNMAISHSVNVANDDLSLGLLYTLSDRAVIIDIVIKVTGLVLTLTVFPPAMMIAIFITMFEIGVAHFFARID</sequence>
<evidence type="ECO:0000256" key="7">
    <source>
        <dbReference type="ARBA" id="ARBA00022958"/>
    </source>
</evidence>
<keyword evidence="10 13" id="KW-0472">Membrane</keyword>
<evidence type="ECO:0000256" key="13">
    <source>
        <dbReference type="SAM" id="Phobius"/>
    </source>
</evidence>
<evidence type="ECO:0000256" key="3">
    <source>
        <dbReference type="ARBA" id="ARBA00022448"/>
    </source>
</evidence>
<dbReference type="GO" id="GO:0015252">
    <property type="term" value="F:proton channel activity"/>
    <property type="evidence" value="ECO:0007669"/>
    <property type="project" value="InterPro"/>
</dbReference>
<proteinExistence type="inferred from homology"/>
<dbReference type="Proteomes" id="UP000449209">
    <property type="component" value="Unassembled WGS sequence"/>
</dbReference>
<dbReference type="OrthoDB" id="7626281at2"/>
<evidence type="ECO:0000256" key="1">
    <source>
        <dbReference type="ARBA" id="ARBA00004141"/>
    </source>
</evidence>
<name>A0A6N9I1Z3_9LACO</name>
<keyword evidence="9" id="KW-0406">Ion transport</keyword>
<feature type="transmembrane region" description="Helical" evidence="13">
    <location>
        <begin position="37"/>
        <end position="55"/>
    </location>
</feature>
<evidence type="ECO:0000256" key="10">
    <source>
        <dbReference type="ARBA" id="ARBA00023136"/>
    </source>
</evidence>
<reference evidence="14 15" key="1">
    <citation type="journal article" date="2019" name="Appl. Environ. Microbiol.">
        <title>Genetic determinants of hydroxycinnamic acid metabolism in heterofermentative lactobacilli.</title>
        <authorList>
            <person name="Gaur G."/>
            <person name="Oh J.H."/>
            <person name="Filannino P."/>
            <person name="Gobbetti M."/>
            <person name="van Pijkeren J.P."/>
            <person name="Ganzle M.G."/>
        </authorList>
    </citation>
    <scope>NUCLEOTIDE SEQUENCE [LARGE SCALE GENOMIC DNA]</scope>
    <source>
        <strain evidence="14 15">C5</strain>
    </source>
</reference>
<feature type="transmembrane region" description="Helical" evidence="13">
    <location>
        <begin position="107"/>
        <end position="126"/>
    </location>
</feature>
<feature type="transmembrane region" description="Helical" evidence="13">
    <location>
        <begin position="75"/>
        <end position="95"/>
    </location>
</feature>
<comment type="similarity">
    <text evidence="2">Belongs to the TMEM175 family.</text>
</comment>
<evidence type="ECO:0000256" key="11">
    <source>
        <dbReference type="ARBA" id="ARBA00023303"/>
    </source>
</evidence>
<comment type="caution">
    <text evidence="14">The sequence shown here is derived from an EMBL/GenBank/DDBJ whole genome shotgun (WGS) entry which is preliminary data.</text>
</comment>
<evidence type="ECO:0000256" key="4">
    <source>
        <dbReference type="ARBA" id="ARBA00022538"/>
    </source>
</evidence>
<keyword evidence="4" id="KW-0633">Potassium transport</keyword>
<evidence type="ECO:0000256" key="5">
    <source>
        <dbReference type="ARBA" id="ARBA00022692"/>
    </source>
</evidence>
<dbReference type="EMBL" id="WEZQ01000011">
    <property type="protein sequence ID" value="MYV17172.1"/>
    <property type="molecule type" value="Genomic_DNA"/>
</dbReference>
<evidence type="ECO:0000313" key="14">
    <source>
        <dbReference type="EMBL" id="MYV17172.1"/>
    </source>
</evidence>
<feature type="transmembrane region" description="Helical" evidence="13">
    <location>
        <begin position="6"/>
        <end position="25"/>
    </location>
</feature>
<evidence type="ECO:0000256" key="2">
    <source>
        <dbReference type="ARBA" id="ARBA00006920"/>
    </source>
</evidence>
<evidence type="ECO:0000256" key="8">
    <source>
        <dbReference type="ARBA" id="ARBA00022989"/>
    </source>
</evidence>
<evidence type="ECO:0000256" key="12">
    <source>
        <dbReference type="ARBA" id="ARBA00034430"/>
    </source>
</evidence>
<protein>
    <submittedName>
        <fullName evidence="14">DUF1211 domain-containing protein</fullName>
    </submittedName>
</protein>
<evidence type="ECO:0000256" key="9">
    <source>
        <dbReference type="ARBA" id="ARBA00023065"/>
    </source>
</evidence>
<keyword evidence="3" id="KW-0813">Transport</keyword>
<dbReference type="AlphaFoldDB" id="A0A6N9I1Z3"/>
<evidence type="ECO:0000256" key="6">
    <source>
        <dbReference type="ARBA" id="ARBA00022826"/>
    </source>
</evidence>
<keyword evidence="8 13" id="KW-1133">Transmembrane helix</keyword>
<gene>
    <name evidence="14" type="ORF">GB993_06605</name>
</gene>
<dbReference type="GO" id="GO:0016020">
    <property type="term" value="C:membrane"/>
    <property type="evidence" value="ECO:0007669"/>
    <property type="project" value="UniProtKB-SubCell"/>
</dbReference>
<comment type="catalytic activity">
    <reaction evidence="12">
        <text>K(+)(in) = K(+)(out)</text>
        <dbReference type="Rhea" id="RHEA:29463"/>
        <dbReference type="ChEBI" id="CHEBI:29103"/>
    </reaction>
</comment>
<organism evidence="14 15">
    <name type="scientific">Furfurilactobacillus milii</name>
    <dbReference type="NCBI Taxonomy" id="2888272"/>
    <lineage>
        <taxon>Bacteria</taxon>
        <taxon>Bacillati</taxon>
        <taxon>Bacillota</taxon>
        <taxon>Bacilli</taxon>
        <taxon>Lactobacillales</taxon>
        <taxon>Lactobacillaceae</taxon>
        <taxon>Furfurilactobacillus</taxon>
    </lineage>
</organism>
<keyword evidence="7" id="KW-0630">Potassium</keyword>
<dbReference type="RefSeq" id="WP_161003589.1">
    <property type="nucleotide sequence ID" value="NZ_WEZQ01000011.1"/>
</dbReference>
<dbReference type="GO" id="GO:0005267">
    <property type="term" value="F:potassium channel activity"/>
    <property type="evidence" value="ECO:0007669"/>
    <property type="project" value="UniProtKB-KW"/>
</dbReference>
<accession>A0A6N9I1Z3</accession>